<dbReference type="Proteomes" id="UP000528608">
    <property type="component" value="Unassembled WGS sequence"/>
</dbReference>
<proteinExistence type="inferred from homology"/>
<dbReference type="OrthoDB" id="3687467at2"/>
<dbReference type="GO" id="GO:0004497">
    <property type="term" value="F:monooxygenase activity"/>
    <property type="evidence" value="ECO:0007669"/>
    <property type="project" value="InterPro"/>
</dbReference>
<name>A0A2N8NW19_STREU</name>
<dbReference type="Proteomes" id="UP000235945">
    <property type="component" value="Unassembled WGS sequence"/>
</dbReference>
<dbReference type="GO" id="GO:0016705">
    <property type="term" value="F:oxidoreductase activity, acting on paired donors, with incorporation or reduction of molecular oxygen"/>
    <property type="evidence" value="ECO:0007669"/>
    <property type="project" value="InterPro"/>
</dbReference>
<keyword evidence="4" id="KW-1185">Reference proteome</keyword>
<reference evidence="4" key="2">
    <citation type="submission" date="2015-07" db="EMBL/GenBank/DDBJ databases">
        <authorList>
            <person name="Graham D.E."/>
            <person name="Giannone R.J."/>
            <person name="Gulvik C.A."/>
            <person name="Hettich R.L."/>
            <person name="Klingeman D.M."/>
            <person name="Mahan K.M."/>
            <person name="Parry R.J."/>
            <person name="Spain J.C."/>
        </authorList>
    </citation>
    <scope>NUCLEOTIDE SEQUENCE [LARGE SCALE GENOMIC DNA]</scope>
    <source>
        <strain evidence="4">ATCC 27428</strain>
    </source>
</reference>
<dbReference type="AlphaFoldDB" id="A0A2N8NW19"/>
<dbReference type="InterPro" id="IPR030958">
    <property type="entry name" value="P450-rel_GT_act"/>
</dbReference>
<comment type="caution">
    <text evidence="3">The sequence shown here is derived from an EMBL/GenBank/DDBJ whole genome shotgun (WGS) entry which is preliminary data.</text>
</comment>
<gene>
    <name evidence="3" type="ORF">AF335_15815</name>
    <name evidence="2" type="ORF">FHS36_002498</name>
</gene>
<dbReference type="GO" id="GO:0005506">
    <property type="term" value="F:iron ion binding"/>
    <property type="evidence" value="ECO:0007669"/>
    <property type="project" value="InterPro"/>
</dbReference>
<dbReference type="GO" id="GO:0016740">
    <property type="term" value="F:transferase activity"/>
    <property type="evidence" value="ECO:0007669"/>
    <property type="project" value="UniProtKB-KW"/>
</dbReference>
<evidence type="ECO:0000313" key="2">
    <source>
        <dbReference type="EMBL" id="MBB5119065.1"/>
    </source>
</evidence>
<reference evidence="2 5" key="3">
    <citation type="submission" date="2020-08" db="EMBL/GenBank/DDBJ databases">
        <title>Genomic Encyclopedia of Type Strains, Phase III (KMG-III): the genomes of soil and plant-associated and newly described type strains.</title>
        <authorList>
            <person name="Whitman W."/>
        </authorList>
    </citation>
    <scope>NUCLEOTIDE SEQUENCE [LARGE SCALE GENOMIC DNA]</scope>
    <source>
        <strain evidence="2 5">CECT 3259</strain>
    </source>
</reference>
<reference evidence="3" key="1">
    <citation type="submission" date="2015-07" db="EMBL/GenBank/DDBJ databases">
        <authorList>
            <person name="Noorani M."/>
        </authorList>
    </citation>
    <scope>NUCLEOTIDE SEQUENCE [LARGE SCALE GENOMIC DNA]</scope>
    <source>
        <strain evidence="3">ATCC 27428</strain>
    </source>
</reference>
<dbReference type="Gene3D" id="1.10.630.10">
    <property type="entry name" value="Cytochrome P450"/>
    <property type="match status" value="1"/>
</dbReference>
<dbReference type="EMBL" id="JACHJF010000006">
    <property type="protein sequence ID" value="MBB5119065.1"/>
    <property type="molecule type" value="Genomic_DNA"/>
</dbReference>
<protein>
    <submittedName>
        <fullName evidence="2">P450-derived glycosyltransferase activator</fullName>
    </submittedName>
</protein>
<evidence type="ECO:0000313" key="5">
    <source>
        <dbReference type="Proteomes" id="UP000528608"/>
    </source>
</evidence>
<evidence type="ECO:0000256" key="1">
    <source>
        <dbReference type="ARBA" id="ARBA00010617"/>
    </source>
</evidence>
<dbReference type="GO" id="GO:0020037">
    <property type="term" value="F:heme binding"/>
    <property type="evidence" value="ECO:0007669"/>
    <property type="project" value="InterPro"/>
</dbReference>
<dbReference type="PRINTS" id="PR00359">
    <property type="entry name" value="BP450"/>
</dbReference>
<sequence length="409" mass="42611">MPTTATDDTTRELGRRLQLSRAGQWFAGNQGDPYALILRAGTDHPAPYEDLVRDRGPWYRSDLLGTWVTADPATAAAVLSDPRFGTRDRAGARPDADLLPLSTAFPGHERAELARLRATAEPVLGRTALAEGSCDAPGAARRLLRRHLPAAGAGFDLVAELARPCAAGLVLRVLGVPEGDREAAAGLLARCAPQLDGRFTPQTLAVARDSAAAVEETAGLLAELVAARGRRPAGARAAGDALGRLLGDGVPPRDVERIALLLALGAPEPAATAVAGTVLRLLGRPGAWAAARRPATAAEETDRTLREEPAFRLESRVAHEDVELAGRRVPADGHVVVLATAGRDLPGPEPLGGPDGPHFALALPLVRLAVTTAVQTLATALPGLSTAGPALTRPRSPVLRAYARCPVRA</sequence>
<dbReference type="CDD" id="cd11036">
    <property type="entry name" value="AknT-like"/>
    <property type="match status" value="1"/>
</dbReference>
<keyword evidence="2" id="KW-0808">Transferase</keyword>
<evidence type="ECO:0000313" key="4">
    <source>
        <dbReference type="Proteomes" id="UP000235945"/>
    </source>
</evidence>
<dbReference type="EMBL" id="LGUI01000004">
    <property type="protein sequence ID" value="PNE32967.1"/>
    <property type="molecule type" value="Genomic_DNA"/>
</dbReference>
<comment type="similarity">
    <text evidence="1">Belongs to the cytochrome P450 family.</text>
</comment>
<evidence type="ECO:0000313" key="3">
    <source>
        <dbReference type="EMBL" id="PNE32967.1"/>
    </source>
</evidence>
<organism evidence="3 4">
    <name type="scientific">Streptomyces eurocidicus</name>
    <name type="common">Streptoverticillium eurocidicus</name>
    <dbReference type="NCBI Taxonomy" id="66423"/>
    <lineage>
        <taxon>Bacteria</taxon>
        <taxon>Bacillati</taxon>
        <taxon>Actinomycetota</taxon>
        <taxon>Actinomycetes</taxon>
        <taxon>Kitasatosporales</taxon>
        <taxon>Streptomycetaceae</taxon>
        <taxon>Streptomyces</taxon>
    </lineage>
</organism>
<dbReference type="RefSeq" id="WP_102919071.1">
    <property type="nucleotide sequence ID" value="NZ_JACHJF010000006.1"/>
</dbReference>
<dbReference type="PANTHER" id="PTHR46696:SF1">
    <property type="entry name" value="CYTOCHROME P450 YJIB-RELATED"/>
    <property type="match status" value="1"/>
</dbReference>
<dbReference type="SUPFAM" id="SSF48264">
    <property type="entry name" value="Cytochrome P450"/>
    <property type="match status" value="1"/>
</dbReference>
<dbReference type="PANTHER" id="PTHR46696">
    <property type="entry name" value="P450, PUTATIVE (EUROFUNG)-RELATED"/>
    <property type="match status" value="1"/>
</dbReference>
<accession>A0A2N8NW19</accession>
<dbReference type="InterPro" id="IPR002397">
    <property type="entry name" value="Cyt_P450_B"/>
</dbReference>
<dbReference type="InterPro" id="IPR036396">
    <property type="entry name" value="Cyt_P450_sf"/>
</dbReference>
<dbReference type="NCBIfam" id="TIGR04515">
    <property type="entry name" value="P450_rel_GT_act"/>
    <property type="match status" value="1"/>
</dbReference>